<proteinExistence type="predicted"/>
<gene>
    <name evidence="1" type="ORF">SAMN02745671_02560</name>
</gene>
<organism evidence="1 2">
    <name type="scientific">Anaerovibrio lipolyticus DSM 3074</name>
    <dbReference type="NCBI Taxonomy" id="1120997"/>
    <lineage>
        <taxon>Bacteria</taxon>
        <taxon>Bacillati</taxon>
        <taxon>Bacillota</taxon>
        <taxon>Negativicutes</taxon>
        <taxon>Selenomonadales</taxon>
        <taxon>Selenomonadaceae</taxon>
        <taxon>Anaerovibrio</taxon>
    </lineage>
</organism>
<protein>
    <recommendedName>
        <fullName evidence="3">DUF3168 domain-containing protein</fullName>
    </recommendedName>
</protein>
<dbReference type="EMBL" id="FQYW01000027">
    <property type="protein sequence ID" value="SHJ06063.1"/>
    <property type="molecule type" value="Genomic_DNA"/>
</dbReference>
<dbReference type="OrthoDB" id="1665955at2"/>
<accession>A0A1M6G7W9</accession>
<evidence type="ECO:0000313" key="2">
    <source>
        <dbReference type="Proteomes" id="UP000191240"/>
    </source>
</evidence>
<dbReference type="Proteomes" id="UP000191240">
    <property type="component" value="Unassembled WGS sequence"/>
</dbReference>
<dbReference type="RefSeq" id="WP_080326288.1">
    <property type="nucleotide sequence ID" value="NZ_FQYW01000027.1"/>
</dbReference>
<sequence length="108" mass="12394">MEILKNVISELKQQLKISVYHHYSPNNRDFPNIVYSVISDTPGLHGDDKELNSNITIRLYVITKDGVYYELQKAINNIMVNLGFSRGQSAELTQDSYKVKTLDFKISI</sequence>
<dbReference type="AlphaFoldDB" id="A0A1M6G7W9"/>
<evidence type="ECO:0000313" key="1">
    <source>
        <dbReference type="EMBL" id="SHJ06063.1"/>
    </source>
</evidence>
<evidence type="ECO:0008006" key="3">
    <source>
        <dbReference type="Google" id="ProtNLM"/>
    </source>
</evidence>
<name>A0A1M6G7W9_9FIRM</name>
<reference evidence="1 2" key="1">
    <citation type="submission" date="2016-11" db="EMBL/GenBank/DDBJ databases">
        <authorList>
            <person name="Jaros S."/>
            <person name="Januszkiewicz K."/>
            <person name="Wedrychowicz H."/>
        </authorList>
    </citation>
    <scope>NUCLEOTIDE SEQUENCE [LARGE SCALE GENOMIC DNA]</scope>
    <source>
        <strain evidence="1 2">DSM 3074</strain>
    </source>
</reference>